<protein>
    <submittedName>
        <fullName evidence="2">Uncharacterized protein</fullName>
    </submittedName>
</protein>
<feature type="region of interest" description="Disordered" evidence="1">
    <location>
        <begin position="102"/>
        <end position="123"/>
    </location>
</feature>
<dbReference type="ExpressionAtlas" id="K7EP13">
    <property type="expression patterns" value="baseline and differential"/>
</dbReference>
<feature type="non-terminal residue" evidence="2">
    <location>
        <position position="1"/>
    </location>
</feature>
<dbReference type="Ensembl" id="ENST00000587556.1">
    <property type="protein sequence ID" value="ENSP00000467180.1"/>
    <property type="gene ID" value="ENSG00000267426.5"/>
</dbReference>
<dbReference type="EMBL" id="AC087289">
    <property type="status" value="NOT_ANNOTATED_CDS"/>
    <property type="molecule type" value="Genomic_DNA"/>
</dbReference>
<dbReference type="VEuPathDB" id="HostDB:ENSG00000267426"/>
<dbReference type="AlphaFoldDB" id="K7EP13"/>
<reference evidence="2" key="4">
    <citation type="submission" date="2025-08" db="UniProtKB">
        <authorList>
            <consortium name="Ensembl"/>
        </authorList>
    </citation>
    <scope>IDENTIFICATION</scope>
</reference>
<reference evidence="2" key="5">
    <citation type="submission" date="2025-09" db="UniProtKB">
        <authorList>
            <consortium name="Ensembl"/>
        </authorList>
    </citation>
    <scope>IDENTIFICATION</scope>
</reference>
<sequence>QGPAASSQSALMPPAPTTRWCSQPPTGLDPSPLHLHARLALLRHMAEQKMFPVICWTSPKEQADVLIKRSAYKIGQDQAPLATCLSPPAPAVCGGTWQLDHSQEKGTISPASNMQKLRPGEIK</sequence>
<evidence type="ECO:0000313" key="2">
    <source>
        <dbReference type="Ensembl" id="ENSP00000467180.1"/>
    </source>
</evidence>
<keyword evidence="3" id="KW-1185">Reference proteome</keyword>
<dbReference type="RNAct" id="K7EP13">
    <property type="molecule type" value="protein"/>
</dbReference>
<reference evidence="2 3" key="1">
    <citation type="journal article" date="2001" name="Nature">
        <title>Initial sequencing and analysis of the human genome.</title>
        <authorList>
            <consortium name="International Human Genome Sequencing Consortium"/>
            <person name="Lander E.S."/>
            <person name="Linton L.M."/>
            <person name="Birren B."/>
            <person name="Nusbaum C."/>
            <person name="Zody M.C."/>
            <person name="Baldwin J."/>
            <person name="Devon K."/>
            <person name="Dewar K."/>
            <person name="Doyle M."/>
            <person name="FitzHugh W."/>
            <person name="Funke R."/>
            <person name="Gage D."/>
            <person name="Harris K."/>
            <person name="Heaford A."/>
            <person name="Howland J."/>
            <person name="Kann L."/>
            <person name="Lehoczky J."/>
            <person name="LeVine R."/>
            <person name="McEwan P."/>
            <person name="McKernan K."/>
            <person name="Meldrim J."/>
            <person name="Mesirov J.P."/>
            <person name="Miranda C."/>
            <person name="Morris W."/>
            <person name="Naylor J."/>
            <person name="Raymond C."/>
            <person name="Rosetti M."/>
            <person name="Santos R."/>
            <person name="Sheridan A."/>
            <person name="Sougnez C."/>
            <person name="Stange-Thomann N."/>
            <person name="Stojanovic N."/>
            <person name="Subramanian A."/>
            <person name="Wyman D."/>
            <person name="Rogers J."/>
            <person name="Sulston J."/>
            <person name="Ainscough R."/>
            <person name="Beck S."/>
            <person name="Bentley D."/>
            <person name="Burton J."/>
            <person name="Clee C."/>
            <person name="Carter N."/>
            <person name="Coulson A."/>
            <person name="Deadman R."/>
            <person name="Deloukas P."/>
            <person name="Dunham A."/>
            <person name="Dunham I."/>
            <person name="Durbin R."/>
            <person name="French L."/>
            <person name="Grafham D."/>
            <person name="Gregory S."/>
            <person name="Hubbard T."/>
            <person name="Humphray S."/>
            <person name="Hunt A."/>
            <person name="Jones M."/>
            <person name="Lloyd C."/>
            <person name="McMurray A."/>
            <person name="Matthews L."/>
            <person name="Mercer S."/>
            <person name="Milne S."/>
            <person name="Mullikin J.C."/>
            <person name="Mungall A."/>
            <person name="Plumb R."/>
            <person name="Ross M."/>
            <person name="Shownkeen R."/>
            <person name="Sims S."/>
            <person name="Waterston R.H."/>
            <person name="Wilson R.K."/>
            <person name="Hillier L.W."/>
            <person name="McPherson J.D."/>
            <person name="Marra M.A."/>
            <person name="Mardis E.R."/>
            <person name="Fulton L.A."/>
            <person name="Chinwalla A.T."/>
            <person name="Pepin K.H."/>
            <person name="Gish W.R."/>
            <person name="Chissoe S.L."/>
            <person name="Wendl M.C."/>
            <person name="Delehaunty K.D."/>
            <person name="Miner T.L."/>
            <person name="Delehaunty A."/>
            <person name="Kramer J.B."/>
            <person name="Cook L.L."/>
            <person name="Fulton R.S."/>
            <person name="Johnson D.L."/>
            <person name="Minx P.J."/>
            <person name="Clifton S.W."/>
            <person name="Hawkins T."/>
            <person name="Branscomb E."/>
            <person name="Predki P."/>
            <person name="Richardson P."/>
            <person name="Wenning S."/>
            <person name="Slezak T."/>
            <person name="Doggett N."/>
            <person name="Cheng J.F."/>
            <person name="Olsen A."/>
            <person name="Lucas S."/>
            <person name="Elkin C."/>
            <person name="Uberbacher E."/>
            <person name="Frazier M."/>
            <person name="Gibbs R.A."/>
            <person name="Muzny D.M."/>
            <person name="Scherer S.E."/>
            <person name="Bouck J.B."/>
            <person name="Sodergren E.J."/>
            <person name="Worley K.C."/>
            <person name="Rives C.M."/>
            <person name="Gorrell J.H."/>
            <person name="Metzker M.L."/>
            <person name="Naylor S.L."/>
            <person name="Kucherlapati R.S."/>
            <person name="Nelson D.L."/>
            <person name="Weinstock G.M."/>
            <person name="Sakaki Y."/>
            <person name="Fujiyama A."/>
            <person name="Hattori M."/>
            <person name="Yada T."/>
            <person name="Toyoda A."/>
            <person name="Itoh T."/>
            <person name="Kawagoe C."/>
            <person name="Watanabe H."/>
            <person name="Totoki Y."/>
            <person name="Taylor T."/>
            <person name="Weissenbach J."/>
            <person name="Heilig R."/>
            <person name="Saurin W."/>
            <person name="Artiguenave F."/>
            <person name="Brottier P."/>
            <person name="Bruls T."/>
            <person name="Pelletier E."/>
            <person name="Robert C."/>
            <person name="Wincker P."/>
            <person name="Smith D.R."/>
            <person name="Doucette-Stamm L."/>
            <person name="Rubenfield M."/>
            <person name="Weinstock K."/>
            <person name="Lee H.M."/>
            <person name="Dubois J."/>
            <person name="Rosenthal A."/>
            <person name="Platzer M."/>
            <person name="Nyakatura G."/>
            <person name="Taudien S."/>
            <person name="Rump A."/>
            <person name="Yang H."/>
            <person name="Yu J."/>
            <person name="Wang J."/>
            <person name="Huang G."/>
            <person name="Gu J."/>
            <person name="Hood L."/>
            <person name="Rowen L."/>
            <person name="Madan A."/>
            <person name="Qin S."/>
            <person name="Davis R.W."/>
            <person name="Federspiel N.A."/>
            <person name="Abola A.P."/>
            <person name="Proctor M.J."/>
            <person name="Myers R.M."/>
            <person name="Schmutz J."/>
            <person name="Dickson M."/>
            <person name="Grimwood J."/>
            <person name="Cox D.R."/>
            <person name="Olson M.V."/>
            <person name="Kaul R."/>
            <person name="Raymond C."/>
            <person name="Shimizu N."/>
            <person name="Kawasaki K."/>
            <person name="Minoshima S."/>
            <person name="Evans G.A."/>
            <person name="Athanasiou M."/>
            <person name="Schultz R."/>
            <person name="Roe B.A."/>
            <person name="Chen F."/>
            <person name="Pan H."/>
            <person name="Ramser J."/>
            <person name="Lehrach H."/>
            <person name="Reinhardt R."/>
            <person name="McCombie W.R."/>
            <person name="de la Bastide M."/>
            <person name="Dedhia N."/>
            <person name="Blocker H."/>
            <person name="Hornischer K."/>
            <person name="Nordsiek G."/>
            <person name="Agarwala R."/>
            <person name="Aravind L."/>
            <person name="Bailey J.A."/>
            <person name="Bateman A."/>
            <person name="Batzoglou S."/>
            <person name="Birney E."/>
            <person name="Bork P."/>
            <person name="Brown D.G."/>
            <person name="Burge C.B."/>
            <person name="Cerutti L."/>
            <person name="Chen H.C."/>
            <person name="Church D."/>
            <person name="Clamp M."/>
            <person name="Copley R.R."/>
            <person name="Doerks T."/>
            <person name="Eddy S.R."/>
            <person name="Eichler E.E."/>
            <person name="Furey T.S."/>
            <person name="Galagan J."/>
            <person name="Gilbert J.G."/>
            <person name="Harmon C."/>
            <person name="Hayashizaki Y."/>
            <person name="Haussler D."/>
            <person name="Hermjakob H."/>
            <person name="Hokamp K."/>
            <person name="Jang W."/>
            <person name="Johnson L.S."/>
            <person name="Jones T.A."/>
            <person name="Kasif S."/>
            <person name="Kaspryzk A."/>
            <person name="Kennedy S."/>
            <person name="Kent W.J."/>
            <person name="Kitts P."/>
            <person name="Koonin E.V."/>
            <person name="Korf I."/>
            <person name="Kulp D."/>
            <person name="Lancet D."/>
            <person name="Lowe T.M."/>
            <person name="McLysaght A."/>
            <person name="Mikkelsen T."/>
            <person name="Moran J.V."/>
            <person name="Mulder N."/>
            <person name="Pollara V.J."/>
            <person name="Ponting C.P."/>
            <person name="Schuler G."/>
            <person name="Schultz J."/>
            <person name="Slater G."/>
            <person name="Smit A.F."/>
            <person name="Stupka E."/>
            <person name="Szustakowski J."/>
            <person name="Thierry-Mieg D."/>
            <person name="Thierry-Mieg J."/>
            <person name="Wagner L."/>
            <person name="Wallis J."/>
            <person name="Wheeler R."/>
            <person name="Williams A."/>
            <person name="Wolf Y.I."/>
            <person name="Wolfe K.H."/>
            <person name="Yang S.P."/>
            <person name="Yeh R.F."/>
            <person name="Collins F."/>
            <person name="Guyer M.S."/>
            <person name="Peterson J."/>
            <person name="Felsenfeld A."/>
            <person name="Wetterstrand K.A."/>
            <person name="Patrinos A."/>
            <person name="Morgan M.J."/>
            <person name="de Jong P."/>
            <person name="Catanese J.J."/>
            <person name="Osoegawa K."/>
            <person name="Shizuya H."/>
            <person name="Choi S."/>
            <person name="Chen Y.J."/>
        </authorList>
    </citation>
    <scope>NUCLEOTIDE SEQUENCE [LARGE SCALE GENOMIC DNA]</scope>
</reference>
<dbReference type="PAN-GO" id="K7EP13">
    <property type="GO annotations" value="0 GO annotations based on evolutionary models"/>
</dbReference>
<dbReference type="GeneCards" id="ENSG00000267426"/>
<evidence type="ECO:0000256" key="1">
    <source>
        <dbReference type="SAM" id="MobiDB-lite"/>
    </source>
</evidence>
<dbReference type="HOGENOM" id="CLU_2020454_0_0_1"/>
<name>K7EP13_HUMAN</name>
<organism evidence="2 3">
    <name type="scientific">Homo sapiens</name>
    <name type="common">Human</name>
    <dbReference type="NCBI Taxonomy" id="9606"/>
    <lineage>
        <taxon>Eukaryota</taxon>
        <taxon>Metazoa</taxon>
        <taxon>Chordata</taxon>
        <taxon>Craniata</taxon>
        <taxon>Vertebrata</taxon>
        <taxon>Euteleostomi</taxon>
        <taxon>Mammalia</taxon>
        <taxon>Eutheria</taxon>
        <taxon>Euarchontoglires</taxon>
        <taxon>Primates</taxon>
        <taxon>Haplorrhini</taxon>
        <taxon>Catarrhini</taxon>
        <taxon>Hominidae</taxon>
        <taxon>Homo</taxon>
    </lineage>
</organism>
<accession>K7EP13</accession>
<feature type="compositionally biased region" description="Polar residues" evidence="1">
    <location>
        <begin position="105"/>
        <end position="115"/>
    </location>
</feature>
<proteinExistence type="predicted"/>
<feature type="region of interest" description="Disordered" evidence="1">
    <location>
        <begin position="1"/>
        <end position="28"/>
    </location>
</feature>
<reference evidence="2 3" key="2">
    <citation type="journal article" date="2004" name="Nature">
        <title>Finishing the euchromatic sequence of the human genome.</title>
        <authorList>
            <consortium name="International Human Genome Sequencing Consortium"/>
        </authorList>
    </citation>
    <scope>NUCLEOTIDE SEQUENCE [LARGE SCALE GENOMIC DNA]</scope>
</reference>
<reference evidence="2 3" key="3">
    <citation type="journal article" date="2006" name="Nature">
        <title>DNA sequence of human chromosome 17 and analysis of rearrangement in the human lineage.</title>
        <authorList>
            <person name="Zody M.C."/>
            <person name="Garber M."/>
            <person name="Adams D.J."/>
            <person name="Sharpe T."/>
            <person name="Harrow J."/>
            <person name="Lupski J.R."/>
            <person name="Nicholson C."/>
            <person name="Searle S.M."/>
            <person name="Wilming L."/>
            <person name="Young S.K."/>
            <person name="Abouelleil A."/>
            <person name="Allen N.R."/>
            <person name="Bi W."/>
            <person name="Bloom T."/>
            <person name="Borowsky M.L."/>
            <person name="Bugalter B.E."/>
            <person name="Butler J."/>
            <person name="Chang J.L."/>
            <person name="Chen C.K."/>
            <person name="Cook A."/>
            <person name="Corum B."/>
            <person name="Cuomo C.A."/>
            <person name="de Jong P.J."/>
            <person name="DeCaprio D."/>
            <person name="Dewar K."/>
            <person name="FitzGerald M."/>
            <person name="Gilbert J."/>
            <person name="Gibson R."/>
            <person name="Gnerre S."/>
            <person name="Goldstein S."/>
            <person name="Grafham D.V."/>
            <person name="Grocock R."/>
            <person name="Hafez N."/>
            <person name="Hagopian D.S."/>
            <person name="Hart E."/>
            <person name="Norman C.H."/>
            <person name="Humphray S."/>
            <person name="Jaffe D.B."/>
            <person name="Jones M."/>
            <person name="Kamal M."/>
            <person name="Khodiyar V.K."/>
            <person name="LaButti K."/>
            <person name="Laird G."/>
            <person name="Lehoczky J."/>
            <person name="Liu X."/>
            <person name="Lokyitsang T."/>
            <person name="Loveland J."/>
            <person name="Lui A."/>
            <person name="Macdonald P."/>
            <person name="Major J.E."/>
            <person name="Matthews L."/>
            <person name="Mauceli E."/>
            <person name="McCarroll S.A."/>
            <person name="Mihalev A.H."/>
            <person name="Mudge J."/>
            <person name="Nguyen C."/>
            <person name="Nicol R."/>
            <person name="O'Leary S.B."/>
            <person name="Osoegawa K."/>
            <person name="Schwartz D.C."/>
            <person name="Shaw-Smith C."/>
            <person name="Stankiewicz P."/>
            <person name="Steward C."/>
            <person name="Swarbreck D."/>
            <person name="Venkataraman V."/>
            <person name="Whittaker C.A."/>
            <person name="Yang X."/>
            <person name="Zimmer A.R."/>
            <person name="Bradley A."/>
            <person name="Hubbard T."/>
            <person name="Birren B.W."/>
            <person name="Rogers J."/>
            <person name="Lander E.S."/>
            <person name="Nusbaum C."/>
        </authorList>
    </citation>
    <scope>NUCLEOTIDE SEQUENCE [LARGE SCALE GENOMIC DNA]</scope>
</reference>
<evidence type="ECO:0000313" key="3">
    <source>
        <dbReference type="Proteomes" id="UP000005640"/>
    </source>
</evidence>
<dbReference type="UCSC" id="uc060kff.1">
    <property type="organism name" value="human"/>
</dbReference>
<dbReference type="BioMuta" id="ENSG00000267426"/>
<feature type="compositionally biased region" description="Polar residues" evidence="1">
    <location>
        <begin position="1"/>
        <end position="10"/>
    </location>
</feature>
<dbReference type="Bgee" id="ENSG00000267426">
    <property type="expression patterns" value="Expressed in right testis and 92 other cell types or tissues"/>
</dbReference>
<dbReference type="Proteomes" id="UP000005640">
    <property type="component" value="Chromosome 17"/>
</dbReference>